<dbReference type="NCBIfam" id="NF006168">
    <property type="entry name" value="PRK08309.1"/>
    <property type="match status" value="1"/>
</dbReference>
<dbReference type="InterPro" id="IPR036291">
    <property type="entry name" value="NAD(P)-bd_dom_sf"/>
</dbReference>
<dbReference type="AlphaFoldDB" id="A0A841Q736"/>
<evidence type="ECO:0008006" key="3">
    <source>
        <dbReference type="Google" id="ProtNLM"/>
    </source>
</evidence>
<accession>A0A841Q736</accession>
<name>A0A841Q736_9BACI</name>
<dbReference type="SUPFAM" id="SSF51735">
    <property type="entry name" value="NAD(P)-binding Rossmann-fold domains"/>
    <property type="match status" value="1"/>
</dbReference>
<organism evidence="1 2">
    <name type="scientific">Salirhabdus euzebyi</name>
    <dbReference type="NCBI Taxonomy" id="394506"/>
    <lineage>
        <taxon>Bacteria</taxon>
        <taxon>Bacillati</taxon>
        <taxon>Bacillota</taxon>
        <taxon>Bacilli</taxon>
        <taxon>Bacillales</taxon>
        <taxon>Bacillaceae</taxon>
        <taxon>Salirhabdus</taxon>
    </lineage>
</organism>
<dbReference type="Proteomes" id="UP000581688">
    <property type="component" value="Unassembled WGS sequence"/>
</dbReference>
<proteinExistence type="predicted"/>
<sequence>MNRQHALVVGGTGMLADVSLWLVKKGYVVTVVGRRKEKYHQLLKRIDKPKFLSSIFVDYHQTEQLSEKLSMAVEKNGEFDVVVTWVHSSAPDAIPTIMNVQHSKNYDFFHVKGSSDYFEEDNEFQIPENCNYHEVYLGFKVVGDHTRWLTHQEISEGVKDSIHHKRKQTVVGQLEPWDMRPS</sequence>
<dbReference type="RefSeq" id="WP_174496743.1">
    <property type="nucleotide sequence ID" value="NZ_CADDWK010000009.1"/>
</dbReference>
<keyword evidence="2" id="KW-1185">Reference proteome</keyword>
<protein>
    <recommendedName>
        <fullName evidence="3">Short-chain dehydrogenase</fullName>
    </recommendedName>
</protein>
<dbReference type="EMBL" id="JACHGH010000007">
    <property type="protein sequence ID" value="MBB6454163.1"/>
    <property type="molecule type" value="Genomic_DNA"/>
</dbReference>
<comment type="caution">
    <text evidence="1">The sequence shown here is derived from an EMBL/GenBank/DDBJ whole genome shotgun (WGS) entry which is preliminary data.</text>
</comment>
<evidence type="ECO:0000313" key="1">
    <source>
        <dbReference type="EMBL" id="MBB6454163.1"/>
    </source>
</evidence>
<dbReference type="Gene3D" id="3.40.50.720">
    <property type="entry name" value="NAD(P)-binding Rossmann-like Domain"/>
    <property type="match status" value="1"/>
</dbReference>
<evidence type="ECO:0000313" key="2">
    <source>
        <dbReference type="Proteomes" id="UP000581688"/>
    </source>
</evidence>
<reference evidence="1 2" key="1">
    <citation type="submission" date="2020-08" db="EMBL/GenBank/DDBJ databases">
        <title>Genomic Encyclopedia of Type Strains, Phase IV (KMG-IV): sequencing the most valuable type-strain genomes for metagenomic binning, comparative biology and taxonomic classification.</title>
        <authorList>
            <person name="Goeker M."/>
        </authorList>
    </citation>
    <scope>NUCLEOTIDE SEQUENCE [LARGE SCALE GENOMIC DNA]</scope>
    <source>
        <strain evidence="1 2">DSM 19612</strain>
    </source>
</reference>
<gene>
    <name evidence="1" type="ORF">HNQ94_002614</name>
</gene>